<reference evidence="9" key="1">
    <citation type="submission" date="2025-08" db="UniProtKB">
        <authorList>
            <consortium name="RefSeq"/>
        </authorList>
    </citation>
    <scope>IDENTIFICATION</scope>
    <source>
        <tissue evidence="9">Whole organism</tissue>
    </source>
</reference>
<dbReference type="Pfam" id="PF00089">
    <property type="entry name" value="Trypsin"/>
    <property type="match status" value="1"/>
</dbReference>
<evidence type="ECO:0000256" key="4">
    <source>
        <dbReference type="ARBA" id="ARBA00022825"/>
    </source>
</evidence>
<keyword evidence="5" id="KW-1015">Disulfide bond</keyword>
<dbReference type="KEGG" id="foc:113209944"/>
<dbReference type="InterPro" id="IPR050430">
    <property type="entry name" value="Peptidase_S1"/>
</dbReference>
<dbReference type="InterPro" id="IPR018114">
    <property type="entry name" value="TRYPSIN_HIS"/>
</dbReference>
<evidence type="ECO:0000256" key="5">
    <source>
        <dbReference type="ARBA" id="ARBA00023157"/>
    </source>
</evidence>
<sequence>MWLLLACVLFTGVIKEGYTLPSRLALQTKDANLGIIGGDDAKIESFPYQVALTYVDSFKCGGSILNENFVLTAAHCLYYVQSDWHVRVRAGSTLRTSGGQYPHAKKVLYDSRFTMKNLRYDVGLIKLETPLVLGPAVQPVQLVAVGAEPGVGSTITLSGWGVVQEGNKTPPLGLRTTKVQTVRRWTCSLSYVLMAKITDAMFCAAAQGKDTCQGDSGGPAVDENGRQVGIVSFGNGCANWLFPGVYTNLANAEVRKFIDNSMQSM</sequence>
<feature type="domain" description="Peptidase S1" evidence="7">
    <location>
        <begin position="35"/>
        <end position="263"/>
    </location>
</feature>
<keyword evidence="2" id="KW-0645">Protease</keyword>
<protein>
    <submittedName>
        <fullName evidence="9">Uncharacterized protein LOC113209944</fullName>
    </submittedName>
</protein>
<keyword evidence="6" id="KW-0732">Signal</keyword>
<dbReference type="InterPro" id="IPR001254">
    <property type="entry name" value="Trypsin_dom"/>
</dbReference>
<evidence type="ECO:0000256" key="3">
    <source>
        <dbReference type="ARBA" id="ARBA00022801"/>
    </source>
</evidence>
<dbReference type="PRINTS" id="PR00722">
    <property type="entry name" value="CHYMOTRYPSIN"/>
</dbReference>
<dbReference type="InterPro" id="IPR009003">
    <property type="entry name" value="Peptidase_S1_PA"/>
</dbReference>
<keyword evidence="3" id="KW-0378">Hydrolase</keyword>
<keyword evidence="8" id="KW-1185">Reference proteome</keyword>
<comment type="similarity">
    <text evidence="1">Belongs to the peptidase S1 family.</text>
</comment>
<dbReference type="RefSeq" id="XP_026283502.1">
    <property type="nucleotide sequence ID" value="XM_026427717.2"/>
</dbReference>
<dbReference type="AlphaFoldDB" id="A0A6J1SRI2"/>
<feature type="chain" id="PRO_5026902379" evidence="6">
    <location>
        <begin position="20"/>
        <end position="265"/>
    </location>
</feature>
<dbReference type="OrthoDB" id="10059102at2759"/>
<evidence type="ECO:0000256" key="6">
    <source>
        <dbReference type="SAM" id="SignalP"/>
    </source>
</evidence>
<dbReference type="GO" id="GO:0006508">
    <property type="term" value="P:proteolysis"/>
    <property type="evidence" value="ECO:0007669"/>
    <property type="project" value="UniProtKB-KW"/>
</dbReference>
<organism evidence="8 9">
    <name type="scientific">Frankliniella occidentalis</name>
    <name type="common">Western flower thrips</name>
    <name type="synonym">Euthrips occidentalis</name>
    <dbReference type="NCBI Taxonomy" id="133901"/>
    <lineage>
        <taxon>Eukaryota</taxon>
        <taxon>Metazoa</taxon>
        <taxon>Ecdysozoa</taxon>
        <taxon>Arthropoda</taxon>
        <taxon>Hexapoda</taxon>
        <taxon>Insecta</taxon>
        <taxon>Pterygota</taxon>
        <taxon>Neoptera</taxon>
        <taxon>Paraneoptera</taxon>
        <taxon>Thysanoptera</taxon>
        <taxon>Terebrantia</taxon>
        <taxon>Thripoidea</taxon>
        <taxon>Thripidae</taxon>
        <taxon>Frankliniella</taxon>
    </lineage>
</organism>
<dbReference type="FunFam" id="2.40.10.10:FF:000034">
    <property type="entry name" value="Eupolytin"/>
    <property type="match status" value="1"/>
</dbReference>
<evidence type="ECO:0000256" key="1">
    <source>
        <dbReference type="ARBA" id="ARBA00007664"/>
    </source>
</evidence>
<dbReference type="CDD" id="cd00190">
    <property type="entry name" value="Tryp_SPc"/>
    <property type="match status" value="1"/>
</dbReference>
<evidence type="ECO:0000256" key="2">
    <source>
        <dbReference type="ARBA" id="ARBA00022670"/>
    </source>
</evidence>
<gene>
    <name evidence="9" type="primary">LOC113209944</name>
</gene>
<dbReference type="InterPro" id="IPR043504">
    <property type="entry name" value="Peptidase_S1_PA_chymotrypsin"/>
</dbReference>
<dbReference type="Proteomes" id="UP000504606">
    <property type="component" value="Unplaced"/>
</dbReference>
<keyword evidence="4" id="KW-0720">Serine protease</keyword>
<feature type="signal peptide" evidence="6">
    <location>
        <begin position="1"/>
        <end position="19"/>
    </location>
</feature>
<dbReference type="Gene3D" id="2.40.10.10">
    <property type="entry name" value="Trypsin-like serine proteases"/>
    <property type="match status" value="2"/>
</dbReference>
<evidence type="ECO:0000313" key="8">
    <source>
        <dbReference type="Proteomes" id="UP000504606"/>
    </source>
</evidence>
<proteinExistence type="inferred from homology"/>
<name>A0A6J1SRI2_FRAOC</name>
<dbReference type="PANTHER" id="PTHR24276">
    <property type="entry name" value="POLYSERASE-RELATED"/>
    <property type="match status" value="1"/>
</dbReference>
<dbReference type="SMART" id="SM00020">
    <property type="entry name" value="Tryp_SPc"/>
    <property type="match status" value="1"/>
</dbReference>
<evidence type="ECO:0000313" key="9">
    <source>
        <dbReference type="RefSeq" id="XP_026283502.1"/>
    </source>
</evidence>
<dbReference type="PANTHER" id="PTHR24276:SF91">
    <property type="entry name" value="AT26814P-RELATED"/>
    <property type="match status" value="1"/>
</dbReference>
<dbReference type="GO" id="GO:0004252">
    <property type="term" value="F:serine-type endopeptidase activity"/>
    <property type="evidence" value="ECO:0007669"/>
    <property type="project" value="InterPro"/>
</dbReference>
<dbReference type="InterPro" id="IPR001314">
    <property type="entry name" value="Peptidase_S1A"/>
</dbReference>
<accession>A0A6J1SRI2</accession>
<dbReference type="SUPFAM" id="SSF50494">
    <property type="entry name" value="Trypsin-like serine proteases"/>
    <property type="match status" value="1"/>
</dbReference>
<dbReference type="PROSITE" id="PS00134">
    <property type="entry name" value="TRYPSIN_HIS"/>
    <property type="match status" value="1"/>
</dbReference>
<evidence type="ECO:0000259" key="7">
    <source>
        <dbReference type="PROSITE" id="PS50240"/>
    </source>
</evidence>
<dbReference type="GeneID" id="113209944"/>
<dbReference type="PROSITE" id="PS50240">
    <property type="entry name" value="TRYPSIN_DOM"/>
    <property type="match status" value="1"/>
</dbReference>